<evidence type="ECO:0000313" key="5">
    <source>
        <dbReference type="Proteomes" id="UP000198781"/>
    </source>
</evidence>
<feature type="compositionally biased region" description="Low complexity" evidence="1">
    <location>
        <begin position="79"/>
        <end position="106"/>
    </location>
</feature>
<gene>
    <name evidence="4" type="ORF">SAMN05192589_103395</name>
</gene>
<dbReference type="AlphaFoldDB" id="A0A1G6Q0Z9"/>
<keyword evidence="2" id="KW-1133">Transmembrane helix</keyword>
<keyword evidence="2" id="KW-0812">Transmembrane</keyword>
<feature type="region of interest" description="Disordered" evidence="1">
    <location>
        <begin position="244"/>
        <end position="273"/>
    </location>
</feature>
<dbReference type="Proteomes" id="UP000198781">
    <property type="component" value="Unassembled WGS sequence"/>
</dbReference>
<dbReference type="InterPro" id="IPR021834">
    <property type="entry name" value="DUF3426"/>
</dbReference>
<dbReference type="InterPro" id="IPR011723">
    <property type="entry name" value="Znf/thioredoxin_put"/>
</dbReference>
<accession>A0A1G6Q0Z9</accession>
<proteinExistence type="predicted"/>
<dbReference type="Pfam" id="PF11906">
    <property type="entry name" value="DUF3426"/>
    <property type="match status" value="1"/>
</dbReference>
<dbReference type="Pfam" id="PF13719">
    <property type="entry name" value="Zn_ribbon_5"/>
    <property type="match status" value="1"/>
</dbReference>
<feature type="transmembrane region" description="Helical" evidence="2">
    <location>
        <begin position="373"/>
        <end position="395"/>
    </location>
</feature>
<dbReference type="EMBL" id="FMZC01000003">
    <property type="protein sequence ID" value="SDC85881.1"/>
    <property type="molecule type" value="Genomic_DNA"/>
</dbReference>
<evidence type="ECO:0000256" key="1">
    <source>
        <dbReference type="SAM" id="MobiDB-lite"/>
    </source>
</evidence>
<dbReference type="OrthoDB" id="5294582at2"/>
<feature type="region of interest" description="Disordered" evidence="1">
    <location>
        <begin position="79"/>
        <end position="107"/>
    </location>
</feature>
<keyword evidence="2" id="KW-0472">Membrane</keyword>
<evidence type="ECO:0000313" key="4">
    <source>
        <dbReference type="EMBL" id="SDC85881.1"/>
    </source>
</evidence>
<keyword evidence="5" id="KW-1185">Reference proteome</keyword>
<evidence type="ECO:0000256" key="2">
    <source>
        <dbReference type="SAM" id="Phobius"/>
    </source>
</evidence>
<feature type="compositionally biased region" description="Acidic residues" evidence="1">
    <location>
        <begin position="339"/>
        <end position="348"/>
    </location>
</feature>
<evidence type="ECO:0000259" key="3">
    <source>
        <dbReference type="Pfam" id="PF13719"/>
    </source>
</evidence>
<dbReference type="RefSeq" id="WP_092742037.1">
    <property type="nucleotide sequence ID" value="NZ_FMZC01000003.1"/>
</dbReference>
<dbReference type="NCBIfam" id="TIGR02098">
    <property type="entry name" value="MJ0042_CXXC"/>
    <property type="match status" value="1"/>
</dbReference>
<protein>
    <submittedName>
        <fullName evidence="4">MJ0042 family finger-like domain-containing protein</fullName>
    </submittedName>
</protein>
<sequence>MSQITRCPACGTTFKVVADQLRISDGWVRCGQCKEVFDAAAHLVRAASHDLLPEMAIPDGPRPAARPPAVAERAWGGGIAATPLSPSTSSPPQAPPAFAQPTAPEPSAARDLHVAMDDTLPAPLEVPEPPAVPSFLTARPLASPTMEPPADWSLEPASPLGWRVRPAASDAARDAAKPVSVAPGPVQGWELPGSAPDDEPALDGLAETPVADARDDEQAAPAAVPPAQELSGYELPFAELRDSEWPDHLDDDEPTSVHTDEPPQGKPHGSLRQEATDDAIAKAVAMDMALEAIDADTDPVAIATQAGGGMEGLAPTVTGPGTASADARHVSRRPHVPSDADDDDDEETAASPTQDEPDFVRAARRKAFWRKPVVRISMAMLLMVLLAGLGLQMAVQERERLASQYPGVRPVLQALCVPLQCTIGAPRRIADVVIDSSSFNKARGDSYQLALSIKSRAGFALAMPSVELTLTDAQDRPVLRRVLRPQELGAPGEIAPGGEWSGTLPVVVVTGGARVSGYRVLAFYP</sequence>
<dbReference type="STRING" id="187868.SAMN05192589_103395"/>
<feature type="region of interest" description="Disordered" evidence="1">
    <location>
        <begin position="311"/>
        <end position="357"/>
    </location>
</feature>
<reference evidence="4 5" key="1">
    <citation type="submission" date="2016-10" db="EMBL/GenBank/DDBJ databases">
        <authorList>
            <person name="de Groot N.N."/>
        </authorList>
    </citation>
    <scope>NUCLEOTIDE SEQUENCE [LARGE SCALE GENOMIC DNA]</scope>
    <source>
        <strain evidence="4 5">DSM 16619</strain>
    </source>
</reference>
<name>A0A1G6Q0Z9_9BURK</name>
<feature type="domain" description="Zinc finger/thioredoxin putative" evidence="3">
    <location>
        <begin position="4"/>
        <end position="39"/>
    </location>
</feature>
<organism evidence="4 5">
    <name type="scientific">Paracidovorax valerianellae</name>
    <dbReference type="NCBI Taxonomy" id="187868"/>
    <lineage>
        <taxon>Bacteria</taxon>
        <taxon>Pseudomonadati</taxon>
        <taxon>Pseudomonadota</taxon>
        <taxon>Betaproteobacteria</taxon>
        <taxon>Burkholderiales</taxon>
        <taxon>Comamonadaceae</taxon>
        <taxon>Paracidovorax</taxon>
    </lineage>
</organism>
<feature type="region of interest" description="Disordered" evidence="1">
    <location>
        <begin position="166"/>
        <end position="204"/>
    </location>
</feature>